<comment type="caution">
    <text evidence="3">The sequence shown here is derived from an EMBL/GenBank/DDBJ whole genome shotgun (WGS) entry which is preliminary data.</text>
</comment>
<dbReference type="EMBL" id="JBGUAW010000003">
    <property type="protein sequence ID" value="MFA9460088.1"/>
    <property type="molecule type" value="Genomic_DNA"/>
</dbReference>
<gene>
    <name evidence="3" type="ORF">ACERLL_04550</name>
</gene>
<sequence>MESGNRFGGLALVLSALLLAPATASAISVSLGTGNQGIDDFSYSQSDHTIMIQESWGSAETGTLAFDKLEAGENYTVYKEITNNSGSDWNLFANELLDPADGSFDAGDQAEEDFVPAGYSHSNETDGLSFAQGSGIPRTSDAFANVTADEIGTRDFLDYGDGILASGETATVQFGLRDNNAPANEPFLIAQRPNMESMAIPGPATAALFGLGLVGLAGFRRRDAA</sequence>
<feature type="signal peptide" evidence="2">
    <location>
        <begin position="1"/>
        <end position="26"/>
    </location>
</feature>
<evidence type="ECO:0000313" key="4">
    <source>
        <dbReference type="Proteomes" id="UP001575181"/>
    </source>
</evidence>
<feature type="transmembrane region" description="Helical" evidence="1">
    <location>
        <begin position="198"/>
        <end position="219"/>
    </location>
</feature>
<keyword evidence="1" id="KW-0472">Membrane</keyword>
<reference evidence="3 4" key="1">
    <citation type="submission" date="2024-08" db="EMBL/GenBank/DDBJ databases">
        <title>Whole-genome sequencing of halo(alkali)philic microorganisms from hypersaline lakes.</title>
        <authorList>
            <person name="Sorokin D.Y."/>
            <person name="Merkel A.Y."/>
            <person name="Messina E."/>
            <person name="Yakimov M."/>
        </authorList>
    </citation>
    <scope>NUCLEOTIDE SEQUENCE [LARGE SCALE GENOMIC DNA]</scope>
    <source>
        <strain evidence="3 4">Cl-TMA</strain>
    </source>
</reference>
<proteinExistence type="predicted"/>
<name>A0ABV4TU77_9GAMM</name>
<keyword evidence="1" id="KW-1133">Transmembrane helix</keyword>
<feature type="chain" id="PRO_5045611835" evidence="2">
    <location>
        <begin position="27"/>
        <end position="225"/>
    </location>
</feature>
<evidence type="ECO:0000256" key="2">
    <source>
        <dbReference type="SAM" id="SignalP"/>
    </source>
</evidence>
<organism evidence="3 4">
    <name type="scientific">Thiohalorhabdus methylotrophus</name>
    <dbReference type="NCBI Taxonomy" id="3242694"/>
    <lineage>
        <taxon>Bacteria</taxon>
        <taxon>Pseudomonadati</taxon>
        <taxon>Pseudomonadota</taxon>
        <taxon>Gammaproteobacteria</taxon>
        <taxon>Thiohalorhabdales</taxon>
        <taxon>Thiohalorhabdaceae</taxon>
        <taxon>Thiohalorhabdus</taxon>
    </lineage>
</organism>
<dbReference type="RefSeq" id="WP_373654877.1">
    <property type="nucleotide sequence ID" value="NZ_JBGUAW010000003.1"/>
</dbReference>
<keyword evidence="2" id="KW-0732">Signal</keyword>
<evidence type="ECO:0000256" key="1">
    <source>
        <dbReference type="SAM" id="Phobius"/>
    </source>
</evidence>
<accession>A0ABV4TU77</accession>
<keyword evidence="1" id="KW-0812">Transmembrane</keyword>
<keyword evidence="4" id="KW-1185">Reference proteome</keyword>
<protein>
    <submittedName>
        <fullName evidence="3">PEP-CTERM sorting domain-containing protein</fullName>
    </submittedName>
</protein>
<evidence type="ECO:0000313" key="3">
    <source>
        <dbReference type="EMBL" id="MFA9460088.1"/>
    </source>
</evidence>
<dbReference type="Proteomes" id="UP001575181">
    <property type="component" value="Unassembled WGS sequence"/>
</dbReference>